<comment type="caution">
    <text evidence="2">The sequence shown here is derived from an EMBL/GenBank/DDBJ whole genome shotgun (WGS) entry which is preliminary data.</text>
</comment>
<gene>
    <name evidence="2" type="ORF">D1970_10140</name>
</gene>
<keyword evidence="3" id="KW-1185">Reference proteome</keyword>
<dbReference type="AlphaFoldDB" id="A0A398BE71"/>
<proteinExistence type="predicted"/>
<organism evidence="2 3">
    <name type="scientific">Mesobacillus zeae</name>
    <dbReference type="NCBI Taxonomy" id="1917180"/>
    <lineage>
        <taxon>Bacteria</taxon>
        <taxon>Bacillati</taxon>
        <taxon>Bacillota</taxon>
        <taxon>Bacilli</taxon>
        <taxon>Bacillales</taxon>
        <taxon>Bacillaceae</taxon>
        <taxon>Mesobacillus</taxon>
    </lineage>
</organism>
<dbReference type="EMBL" id="QWVT01000015">
    <property type="protein sequence ID" value="RID85873.1"/>
    <property type="molecule type" value="Genomic_DNA"/>
</dbReference>
<keyword evidence="1" id="KW-0472">Membrane</keyword>
<accession>A0A398BE71</accession>
<evidence type="ECO:0000313" key="3">
    <source>
        <dbReference type="Proteomes" id="UP000265816"/>
    </source>
</evidence>
<evidence type="ECO:0000313" key="2">
    <source>
        <dbReference type="EMBL" id="RID85873.1"/>
    </source>
</evidence>
<keyword evidence="1" id="KW-1133">Transmembrane helix</keyword>
<keyword evidence="1" id="KW-0812">Transmembrane</keyword>
<evidence type="ECO:0000256" key="1">
    <source>
        <dbReference type="SAM" id="Phobius"/>
    </source>
</evidence>
<sequence length="102" mass="11231">MYDKEFDSIDGKVPMNPISIIGLKTLGFSVLGMLGAFFIRTRKLFGSLMLLAAAIGGYMIISTLYIVPCIFFLLSCCRAIYQSRAETKESSGDTCQKTKDVV</sequence>
<name>A0A398BE71_9BACI</name>
<feature type="transmembrane region" description="Helical" evidence="1">
    <location>
        <begin position="20"/>
        <end position="39"/>
    </location>
</feature>
<protein>
    <submittedName>
        <fullName evidence="2">Uncharacterized protein</fullName>
    </submittedName>
</protein>
<dbReference type="Proteomes" id="UP000265816">
    <property type="component" value="Unassembled WGS sequence"/>
</dbReference>
<reference evidence="2 3" key="1">
    <citation type="submission" date="2018-08" db="EMBL/GenBank/DDBJ databases">
        <title>Bacillus jemisoniae sp. nov., Bacillus chryseoplanitiae sp. nov., Bacillus resnikiae sp. nov., and Bacillus frankliniae sp. nov., isolated from Viking spacecraft and associated surfaces.</title>
        <authorList>
            <person name="Seuylemezian A."/>
            <person name="Vaishampayan P."/>
        </authorList>
    </citation>
    <scope>NUCLEOTIDE SEQUENCE [LARGE SCALE GENOMIC DNA]</scope>
    <source>
        <strain evidence="2 3">JJ-247</strain>
    </source>
</reference>
<feature type="transmembrane region" description="Helical" evidence="1">
    <location>
        <begin position="51"/>
        <end position="74"/>
    </location>
</feature>